<feature type="signal peptide" evidence="4">
    <location>
        <begin position="1"/>
        <end position="22"/>
    </location>
</feature>
<evidence type="ECO:0000256" key="4">
    <source>
        <dbReference type="SAM" id="SignalP"/>
    </source>
</evidence>
<evidence type="ECO:0000256" key="3">
    <source>
        <dbReference type="PROSITE-ProRule" id="PRU00339"/>
    </source>
</evidence>
<dbReference type="OrthoDB" id="9814448at2"/>
<evidence type="ECO:0000313" key="5">
    <source>
        <dbReference type="EMBL" id="SPQ00107.1"/>
    </source>
</evidence>
<reference evidence="6" key="1">
    <citation type="submission" date="2018-03" db="EMBL/GenBank/DDBJ databases">
        <authorList>
            <person name="Zecchin S."/>
        </authorList>
    </citation>
    <scope>NUCLEOTIDE SEQUENCE [LARGE SCALE GENOMIC DNA]</scope>
</reference>
<organism evidence="5 6">
    <name type="scientific">Candidatus Sulfobium mesophilum</name>
    <dbReference type="NCBI Taxonomy" id="2016548"/>
    <lineage>
        <taxon>Bacteria</taxon>
        <taxon>Pseudomonadati</taxon>
        <taxon>Nitrospirota</taxon>
        <taxon>Nitrospiria</taxon>
        <taxon>Nitrospirales</taxon>
        <taxon>Nitrospiraceae</taxon>
        <taxon>Candidatus Sulfobium</taxon>
    </lineage>
</organism>
<dbReference type="Proteomes" id="UP000245125">
    <property type="component" value="Unassembled WGS sequence"/>
</dbReference>
<dbReference type="SUPFAM" id="SSF48452">
    <property type="entry name" value="TPR-like"/>
    <property type="match status" value="1"/>
</dbReference>
<keyword evidence="4" id="KW-0732">Signal</keyword>
<evidence type="ECO:0000256" key="2">
    <source>
        <dbReference type="ARBA" id="ARBA00022803"/>
    </source>
</evidence>
<feature type="repeat" description="TPR" evidence="3">
    <location>
        <begin position="56"/>
        <end position="89"/>
    </location>
</feature>
<accession>A0A2U3QFB7</accession>
<keyword evidence="6" id="KW-1185">Reference proteome</keyword>
<sequence>MKALYVFFALLTALAVCSQTYADSKDLQKGLKYYGKKDYKNAEKYLKSYISQTPDPAAYYLLGYADYKLKKFDEANRYFAEAYLIDPDISARTSYITKKGRKK</sequence>
<evidence type="ECO:0000313" key="6">
    <source>
        <dbReference type="Proteomes" id="UP000245125"/>
    </source>
</evidence>
<dbReference type="Gene3D" id="1.25.40.10">
    <property type="entry name" value="Tetratricopeptide repeat domain"/>
    <property type="match status" value="1"/>
</dbReference>
<evidence type="ECO:0000256" key="1">
    <source>
        <dbReference type="ARBA" id="ARBA00022737"/>
    </source>
</evidence>
<dbReference type="Pfam" id="PF07719">
    <property type="entry name" value="TPR_2"/>
    <property type="match status" value="1"/>
</dbReference>
<keyword evidence="2 3" id="KW-0802">TPR repeat</keyword>
<dbReference type="InterPro" id="IPR019734">
    <property type="entry name" value="TPR_rpt"/>
</dbReference>
<dbReference type="AlphaFoldDB" id="A0A2U3QFB7"/>
<feature type="chain" id="PRO_5015719969" evidence="4">
    <location>
        <begin position="23"/>
        <end position="103"/>
    </location>
</feature>
<keyword evidence="1" id="KW-0677">Repeat</keyword>
<gene>
    <name evidence="5" type="ORF">NBG4_170022</name>
</gene>
<dbReference type="InterPro" id="IPR011990">
    <property type="entry name" value="TPR-like_helical_dom_sf"/>
</dbReference>
<dbReference type="EMBL" id="OUUY01000061">
    <property type="protein sequence ID" value="SPQ00107.1"/>
    <property type="molecule type" value="Genomic_DNA"/>
</dbReference>
<name>A0A2U3QFB7_9BACT</name>
<proteinExistence type="predicted"/>
<dbReference type="InterPro" id="IPR013105">
    <property type="entry name" value="TPR_2"/>
</dbReference>
<dbReference type="PROSITE" id="PS50005">
    <property type="entry name" value="TPR"/>
    <property type="match status" value="1"/>
</dbReference>
<protein>
    <submittedName>
        <fullName evidence="5">Uncharacterized protein</fullName>
    </submittedName>
</protein>